<evidence type="ECO:0000259" key="1">
    <source>
        <dbReference type="PROSITE" id="PS50206"/>
    </source>
</evidence>
<proteinExistence type="predicted"/>
<dbReference type="KEGG" id="rub:GBA63_04910"/>
<dbReference type="Pfam" id="PF00581">
    <property type="entry name" value="Rhodanese"/>
    <property type="match status" value="1"/>
</dbReference>
<evidence type="ECO:0000313" key="3">
    <source>
        <dbReference type="Proteomes" id="UP000501452"/>
    </source>
</evidence>
<dbReference type="PANTHER" id="PTHR43031:SF16">
    <property type="entry name" value="OXIDOREDUCTASE"/>
    <property type="match status" value="1"/>
</dbReference>
<dbReference type="Proteomes" id="UP000501452">
    <property type="component" value="Chromosome"/>
</dbReference>
<gene>
    <name evidence="2" type="ORF">GBA63_04910</name>
</gene>
<protein>
    <recommendedName>
        <fullName evidence="1">Rhodanese domain-containing protein</fullName>
    </recommendedName>
</protein>
<dbReference type="InterPro" id="IPR036873">
    <property type="entry name" value="Rhodanese-like_dom_sf"/>
</dbReference>
<dbReference type="CDD" id="cd00158">
    <property type="entry name" value="RHOD"/>
    <property type="match status" value="1"/>
</dbReference>
<feature type="domain" description="Rhodanese" evidence="1">
    <location>
        <begin position="17"/>
        <end position="103"/>
    </location>
</feature>
<reference evidence="2 3" key="1">
    <citation type="submission" date="2019-10" db="EMBL/GenBank/DDBJ databases">
        <title>Rubrobacter sp nov SCSIO 52090 isolated from a deep-sea sediment in the South China Sea.</title>
        <authorList>
            <person name="Chen R.W."/>
        </authorList>
    </citation>
    <scope>NUCLEOTIDE SEQUENCE [LARGE SCALE GENOMIC DNA]</scope>
    <source>
        <strain evidence="2 3">SCSIO 52909</strain>
    </source>
</reference>
<dbReference type="InterPro" id="IPR001763">
    <property type="entry name" value="Rhodanese-like_dom"/>
</dbReference>
<name>A0A6G8Q6H4_9ACTN</name>
<dbReference type="SUPFAM" id="SSF52821">
    <property type="entry name" value="Rhodanese/Cell cycle control phosphatase"/>
    <property type="match status" value="1"/>
</dbReference>
<organism evidence="2 3">
    <name type="scientific">Rubrobacter tropicus</name>
    <dbReference type="NCBI Taxonomy" id="2653851"/>
    <lineage>
        <taxon>Bacteria</taxon>
        <taxon>Bacillati</taxon>
        <taxon>Actinomycetota</taxon>
        <taxon>Rubrobacteria</taxon>
        <taxon>Rubrobacterales</taxon>
        <taxon>Rubrobacteraceae</taxon>
        <taxon>Rubrobacter</taxon>
    </lineage>
</organism>
<dbReference type="RefSeq" id="WP_166174009.1">
    <property type="nucleotide sequence ID" value="NZ_CP045119.1"/>
</dbReference>
<dbReference type="EMBL" id="CP045119">
    <property type="protein sequence ID" value="QIN82053.1"/>
    <property type="molecule type" value="Genomic_DNA"/>
</dbReference>
<accession>A0A6G8Q6H4</accession>
<dbReference type="Gene3D" id="3.40.250.10">
    <property type="entry name" value="Rhodanese-like domain"/>
    <property type="match status" value="1"/>
</dbReference>
<dbReference type="InterPro" id="IPR050229">
    <property type="entry name" value="GlpE_sulfurtransferase"/>
</dbReference>
<keyword evidence="3" id="KW-1185">Reference proteome</keyword>
<dbReference type="PANTHER" id="PTHR43031">
    <property type="entry name" value="FAD-DEPENDENT OXIDOREDUCTASE"/>
    <property type="match status" value="1"/>
</dbReference>
<sequence>MAQGSIDARTLRDMLGRGERVVVVDVRKREEHERGSVPGAVSFDAYGALNDGDERAMEGLELPGRTQVVTVCNRGRSAAAAAEQLRSRGYEAVYLEGGMEAWRSS</sequence>
<evidence type="ECO:0000313" key="2">
    <source>
        <dbReference type="EMBL" id="QIN82053.1"/>
    </source>
</evidence>
<dbReference type="PROSITE" id="PS50206">
    <property type="entry name" value="RHODANESE_3"/>
    <property type="match status" value="1"/>
</dbReference>
<dbReference type="SMART" id="SM00450">
    <property type="entry name" value="RHOD"/>
    <property type="match status" value="1"/>
</dbReference>
<dbReference type="AlphaFoldDB" id="A0A6G8Q6H4"/>